<dbReference type="AlphaFoldDB" id="A0A8J2KXK4"/>
<dbReference type="Proteomes" id="UP000708208">
    <property type="component" value="Unassembled WGS sequence"/>
</dbReference>
<keyword evidence="2" id="KW-1185">Reference proteome</keyword>
<accession>A0A8J2KXK4</accession>
<proteinExistence type="predicted"/>
<evidence type="ECO:0000313" key="2">
    <source>
        <dbReference type="Proteomes" id="UP000708208"/>
    </source>
</evidence>
<evidence type="ECO:0000313" key="1">
    <source>
        <dbReference type="EMBL" id="CAG7733706.1"/>
    </source>
</evidence>
<dbReference type="EMBL" id="CAJVCH010254023">
    <property type="protein sequence ID" value="CAG7733706.1"/>
    <property type="molecule type" value="Genomic_DNA"/>
</dbReference>
<protein>
    <submittedName>
        <fullName evidence="1">Uncharacterized protein</fullName>
    </submittedName>
</protein>
<gene>
    <name evidence="1" type="ORF">AFUS01_LOCUS22132</name>
</gene>
<name>A0A8J2KXK4_9HEXA</name>
<organism evidence="1 2">
    <name type="scientific">Allacma fusca</name>
    <dbReference type="NCBI Taxonomy" id="39272"/>
    <lineage>
        <taxon>Eukaryota</taxon>
        <taxon>Metazoa</taxon>
        <taxon>Ecdysozoa</taxon>
        <taxon>Arthropoda</taxon>
        <taxon>Hexapoda</taxon>
        <taxon>Collembola</taxon>
        <taxon>Symphypleona</taxon>
        <taxon>Sminthuridae</taxon>
        <taxon>Allacma</taxon>
    </lineage>
</organism>
<sequence length="287" mass="33830">MAGLQDEFLYATFDRTVTLGTQEAKLKGKSLFCWPYVWEENTNWDILHELTETVKNWLLTRFSEDCVASQHVRSQTIFCFYSSPSYWRQKAEEPIICAQMISYSKVLHLVFQLDDLAEAGEDHHRIYVQSVGRVMNNILDLEFDTFDDVRKDELYPLIAQISEPVSFYMELFHNCAMDLKINYGVTKDLEMFLPAPQAKSYNMQTWCNYKDQSYLNSYTQYNLCIFTGGINFSLEIIFLLERIYIPISVRINQFWIRIYEIAAFVTFRANDIIGAEREWQETLRTGK</sequence>
<reference evidence="1" key="1">
    <citation type="submission" date="2021-06" db="EMBL/GenBank/DDBJ databases">
        <authorList>
            <person name="Hodson N. C."/>
            <person name="Mongue J. A."/>
            <person name="Jaron S. K."/>
        </authorList>
    </citation>
    <scope>NUCLEOTIDE SEQUENCE</scope>
</reference>
<comment type="caution">
    <text evidence="1">The sequence shown here is derived from an EMBL/GenBank/DDBJ whole genome shotgun (WGS) entry which is preliminary data.</text>
</comment>